<feature type="region of interest" description="Disordered" evidence="1">
    <location>
        <begin position="613"/>
        <end position="695"/>
    </location>
</feature>
<organism evidence="2 3">
    <name type="scientific">Ascaris lumbricoides</name>
    <name type="common">Giant roundworm</name>
    <dbReference type="NCBI Taxonomy" id="6252"/>
    <lineage>
        <taxon>Eukaryota</taxon>
        <taxon>Metazoa</taxon>
        <taxon>Ecdysozoa</taxon>
        <taxon>Nematoda</taxon>
        <taxon>Chromadorea</taxon>
        <taxon>Rhabditida</taxon>
        <taxon>Spirurina</taxon>
        <taxon>Ascaridomorpha</taxon>
        <taxon>Ascaridoidea</taxon>
        <taxon>Ascarididae</taxon>
        <taxon>Ascaris</taxon>
    </lineage>
</organism>
<name>A0A9J2PHB4_ASCLU</name>
<feature type="compositionally biased region" description="Polar residues" evidence="1">
    <location>
        <begin position="622"/>
        <end position="649"/>
    </location>
</feature>
<dbReference type="Proteomes" id="UP000036681">
    <property type="component" value="Unplaced"/>
</dbReference>
<proteinExistence type="predicted"/>
<sequence>MNPEKESKEAITPVKDSPVRSVVGDIFTTSYYLMRNSYENVEGMLKLLECNQNDKHINASNSIIPSNNKNSSTSEKSKIQPSNKFNNEKKDLISSIRRLQSNIDFTNFSKGCTTNKTKIDLLSKSNENQSTKLDPNAPICRLIGPIRIQTAESIVYTEYGESIIEERIELIGYGPRDKTKRQIRLKPRVKRVTPAHKLEQQPDTKQTVLIADNYIRINRSTRLKKIKKTNNIPLKTPIKYTETSQFTSDGNAIKEIRNSHLNKKHRPVLTARSETALDTMRVYNLIGPLEVTAKQEVTNDENNGYTISETLELRAANSKAEPTERLVPLVQKKQEAAADPGKGVPCKRNERIFIGDNVIAIDRIIRLSSPQSMKSFSLVEHRGYICDTHTAREKSPERLMTAKSYGNAPQHYSMNSFGRSEDSLIKKWREDREEESEDVHTAKLITSQTLQQISDKQTSTIKSKYSFPLKNAQKGSRKSAYKGYQRELSSPLREDNQSRPTDNRNKTKLDLDRGTKQRYSPQIATVHKSRVSGRSSRSTLSKRSEPQPDLKTARRLPSTNVEALGECCIMDESSPCEHSLEEVNIKPPDQVIQELNGITYYVEKSLQAAIQRAHTAGRRRSTSTASTKYSEVDKSSSTTNDHQYNSDNEQQQKRSHQNSQTLHTSKKITRNEMNHKTNEDCASDTINANRRYTDPELRNQRKFHQRRIEKNKVGSIRLDLLQHAPSMFDEEIKTSRSPGCCTERKLQENSSRAVASDSPRNYFGSNESDEQCTFGFFGMGHDRKESMMNNKSTVNQGQENNLARVIRIPSRMDSLGAKRNPPNIRNHSSTTPSGRVSATASFNKGKGASSRSKIQQNNFFNTFINFFFQRKFKYTIYNSTFIATKKNRNDSTREVKIFQDGSRAEVASGRNNIVIEALDDRGMTVEVDLSITMKDPAGKVVPLNGDFGSRIRRVMINGRQFYEAKHDK</sequence>
<keyword evidence="2" id="KW-1185">Reference proteome</keyword>
<feature type="compositionally biased region" description="Polar residues" evidence="1">
    <location>
        <begin position="823"/>
        <end position="842"/>
    </location>
</feature>
<feature type="compositionally biased region" description="Low complexity" evidence="1">
    <location>
        <begin position="58"/>
        <end position="74"/>
    </location>
</feature>
<reference evidence="3" key="1">
    <citation type="submission" date="2023-03" db="UniProtKB">
        <authorList>
            <consortium name="WormBaseParasite"/>
        </authorList>
    </citation>
    <scope>IDENTIFICATION</scope>
</reference>
<protein>
    <submittedName>
        <fullName evidence="3">Uncharacterized protein</fullName>
    </submittedName>
</protein>
<evidence type="ECO:0000313" key="3">
    <source>
        <dbReference type="WBParaSite" id="ALUE_0000939001-mRNA-1"/>
    </source>
</evidence>
<evidence type="ECO:0000256" key="1">
    <source>
        <dbReference type="SAM" id="MobiDB-lite"/>
    </source>
</evidence>
<feature type="region of interest" description="Disordered" evidence="1">
    <location>
        <begin position="813"/>
        <end position="849"/>
    </location>
</feature>
<evidence type="ECO:0000313" key="2">
    <source>
        <dbReference type="Proteomes" id="UP000036681"/>
    </source>
</evidence>
<dbReference type="WBParaSite" id="ALUE_0000939001-mRNA-1">
    <property type="protein sequence ID" value="ALUE_0000939001-mRNA-1"/>
    <property type="gene ID" value="ALUE_0000939001"/>
</dbReference>
<feature type="region of interest" description="Disordered" evidence="1">
    <location>
        <begin position="469"/>
        <end position="552"/>
    </location>
</feature>
<feature type="compositionally biased region" description="Basic and acidic residues" evidence="1">
    <location>
        <begin position="492"/>
        <end position="515"/>
    </location>
</feature>
<feature type="compositionally biased region" description="Basic and acidic residues" evidence="1">
    <location>
        <begin position="669"/>
        <end position="679"/>
    </location>
</feature>
<accession>A0A9J2PHB4</accession>
<feature type="region of interest" description="Disordered" evidence="1">
    <location>
        <begin position="58"/>
        <end position="84"/>
    </location>
</feature>
<feature type="compositionally biased region" description="Basic and acidic residues" evidence="1">
    <location>
        <begin position="542"/>
        <end position="552"/>
    </location>
</feature>
<dbReference type="AlphaFoldDB" id="A0A9J2PHB4"/>
<feature type="compositionally biased region" description="Polar residues" evidence="1">
    <location>
        <begin position="532"/>
        <end position="541"/>
    </location>
</feature>